<accession>Q0UNT0</accession>
<sequence length="110" mass="12334">MRPFTLNACNTTLRTLRKPVVSRIQTARMSTSQDLNLDTKHVTTAPGIKLSEQQETIVGSVLDLFAGKPSLQKLALWRDDATFNDPLTSAKGREQYSAQWYGLQQALLRN</sequence>
<dbReference type="KEGG" id="pno:SNOG_06584"/>
<dbReference type="InParanoid" id="Q0UNT0"/>
<dbReference type="EMBL" id="CH445333">
    <property type="protein sequence ID" value="EAT86415.2"/>
    <property type="molecule type" value="Genomic_DNA"/>
</dbReference>
<reference evidence="2" key="1">
    <citation type="journal article" date="2007" name="Plant Cell">
        <title>Dothideomycete-plant interactions illuminated by genome sequencing and EST analysis of the wheat pathogen Stagonospora nodorum.</title>
        <authorList>
            <person name="Hane J.K."/>
            <person name="Lowe R.G."/>
            <person name="Solomon P.S."/>
            <person name="Tan K.C."/>
            <person name="Schoch C.L."/>
            <person name="Spatafora J.W."/>
            <person name="Crous P.W."/>
            <person name="Kodira C."/>
            <person name="Birren B.W."/>
            <person name="Galagan J.E."/>
            <person name="Torriani S.F."/>
            <person name="McDonald B.A."/>
            <person name="Oliver R.P."/>
        </authorList>
    </citation>
    <scope>NUCLEOTIDE SEQUENCE [LARGE SCALE GENOMIC DNA]</scope>
    <source>
        <strain evidence="2">SN15 / ATCC MYA-4574 / FGSC 10173</strain>
    </source>
</reference>
<dbReference type="HOGENOM" id="CLU_2171947_0_0_1"/>
<dbReference type="eggNOG" id="ENOG502S8KX">
    <property type="taxonomic scope" value="Eukaryota"/>
</dbReference>
<organism evidence="1 2">
    <name type="scientific">Phaeosphaeria nodorum (strain SN15 / ATCC MYA-4574 / FGSC 10173)</name>
    <name type="common">Glume blotch fungus</name>
    <name type="synonym">Parastagonospora nodorum</name>
    <dbReference type="NCBI Taxonomy" id="321614"/>
    <lineage>
        <taxon>Eukaryota</taxon>
        <taxon>Fungi</taxon>
        <taxon>Dikarya</taxon>
        <taxon>Ascomycota</taxon>
        <taxon>Pezizomycotina</taxon>
        <taxon>Dothideomycetes</taxon>
        <taxon>Pleosporomycetidae</taxon>
        <taxon>Pleosporales</taxon>
        <taxon>Pleosporineae</taxon>
        <taxon>Phaeosphaeriaceae</taxon>
        <taxon>Parastagonospora</taxon>
    </lineage>
</organism>
<dbReference type="RefSeq" id="XP_001796951.1">
    <property type="nucleotide sequence ID" value="XM_001796899.1"/>
</dbReference>
<dbReference type="PANTHER" id="PTHR34213">
    <property type="entry name" value="NUCLEAR TRANSPORT FACTOR 2 (NTF2) FAMILY PROTEIN"/>
    <property type="match status" value="1"/>
</dbReference>
<protein>
    <submittedName>
        <fullName evidence="1">Uncharacterized protein</fullName>
    </submittedName>
</protein>
<dbReference type="VEuPathDB" id="FungiDB:JI435_065840"/>
<evidence type="ECO:0000313" key="1">
    <source>
        <dbReference type="EMBL" id="EAT86415.2"/>
    </source>
</evidence>
<proteinExistence type="predicted"/>
<gene>
    <name evidence="1" type="ORF">SNOG_06584</name>
</gene>
<dbReference type="GeneID" id="5973830"/>
<dbReference type="AlphaFoldDB" id="Q0UNT0"/>
<name>Q0UNT0_PHANO</name>
<dbReference type="Proteomes" id="UP000001055">
    <property type="component" value="Unassembled WGS sequence"/>
</dbReference>
<evidence type="ECO:0000313" key="2">
    <source>
        <dbReference type="Proteomes" id="UP000001055"/>
    </source>
</evidence>
<dbReference type="PANTHER" id="PTHR34213:SF2">
    <property type="entry name" value="NUCLEAR TRANSPORT FACTOR 2 (NTF2) FAMILY PROTEIN"/>
    <property type="match status" value="1"/>
</dbReference>